<feature type="domain" description="4Fe4S-binding SPASM" evidence="1">
    <location>
        <begin position="57"/>
        <end position="95"/>
    </location>
</feature>
<evidence type="ECO:0000259" key="1">
    <source>
        <dbReference type="Pfam" id="PF13186"/>
    </source>
</evidence>
<dbReference type="AlphaFoldDB" id="K1S891"/>
<protein>
    <submittedName>
        <fullName evidence="2">Radical SAM family protein</fullName>
    </submittedName>
</protein>
<dbReference type="NCBIfam" id="TIGR04085">
    <property type="entry name" value="rSAM_more_4Fe4S"/>
    <property type="match status" value="1"/>
</dbReference>
<dbReference type="Pfam" id="PF13186">
    <property type="entry name" value="SPASM"/>
    <property type="match status" value="1"/>
</dbReference>
<dbReference type="EMBL" id="AJWY01014452">
    <property type="protein sequence ID" value="EKC43711.1"/>
    <property type="molecule type" value="Genomic_DNA"/>
</dbReference>
<accession>K1S891</accession>
<dbReference type="SUPFAM" id="SSF102114">
    <property type="entry name" value="Radical SAM enzymes"/>
    <property type="match status" value="1"/>
</dbReference>
<organism evidence="2">
    <name type="scientific">human gut metagenome</name>
    <dbReference type="NCBI Taxonomy" id="408170"/>
    <lineage>
        <taxon>unclassified sequences</taxon>
        <taxon>metagenomes</taxon>
        <taxon>organismal metagenomes</taxon>
    </lineage>
</organism>
<evidence type="ECO:0000313" key="2">
    <source>
        <dbReference type="EMBL" id="EKC43711.1"/>
    </source>
</evidence>
<dbReference type="InterPro" id="IPR058240">
    <property type="entry name" value="rSAM_sf"/>
</dbReference>
<dbReference type="InterPro" id="IPR023885">
    <property type="entry name" value="4Fe4S-binding_SPASM_dom"/>
</dbReference>
<proteinExistence type="predicted"/>
<dbReference type="Gene3D" id="3.20.20.70">
    <property type="entry name" value="Aldolase class I"/>
    <property type="match status" value="1"/>
</dbReference>
<dbReference type="InterPro" id="IPR013785">
    <property type="entry name" value="Aldolase_TIM"/>
</dbReference>
<sequence length="104" mass="12052">MPYAITESDLPTIFAEYDRLEKLMEEQKLANKRKFNFFHFMIDLNQGPCAVKRLRGCGCGNEYVAVTPDGDIYPCHQFVGIEEWKMGDIFSDKIDQKIKDYFAG</sequence>
<feature type="non-terminal residue" evidence="2">
    <location>
        <position position="104"/>
    </location>
</feature>
<comment type="caution">
    <text evidence="2">The sequence shown here is derived from an EMBL/GenBank/DDBJ whole genome shotgun (WGS) entry which is preliminary data.</text>
</comment>
<name>K1S891_9ZZZZ</name>
<reference evidence="2" key="1">
    <citation type="journal article" date="2013" name="Environ. Microbiol.">
        <title>Microbiota from the distal guts of lean and obese adolescents exhibit partial functional redundancy besides clear differences in community structure.</title>
        <authorList>
            <person name="Ferrer M."/>
            <person name="Ruiz A."/>
            <person name="Lanza F."/>
            <person name="Haange S.B."/>
            <person name="Oberbach A."/>
            <person name="Till H."/>
            <person name="Bargiela R."/>
            <person name="Campoy C."/>
            <person name="Segura M.T."/>
            <person name="Richter M."/>
            <person name="von Bergen M."/>
            <person name="Seifert J."/>
            <person name="Suarez A."/>
        </authorList>
    </citation>
    <scope>NUCLEOTIDE SEQUENCE</scope>
</reference>
<gene>
    <name evidence="2" type="ORF">LEA_21005</name>
</gene>